<feature type="compositionally biased region" description="Basic and acidic residues" evidence="1">
    <location>
        <begin position="342"/>
        <end position="351"/>
    </location>
</feature>
<dbReference type="EMBL" id="CAFBMQ010000089">
    <property type="protein sequence ID" value="CAB4908706.1"/>
    <property type="molecule type" value="Genomic_DNA"/>
</dbReference>
<sequence length="386" mass="40519">MQGDGVALRRDLPGQRTGDLAQARAPAPGQPQHLAAPHAQVHTGGRAGDAQVAYLQGDVGRGLRAGRGGRDVVGGGAGHRDPHRRRGRGRPGQGAVQGRHHQPGRVELGRRGVQGDPAVPQHEHPVDHLEHLRQPVADVEHAAALAAQPAGDRVQALDLGGGERRRDLVHHDQLGVLGEHPGGLDQAVHEARDVGHECVGVQVQPDLGQHRPGAGTDPGLGCVGQRGAAQDRPGHGQPGVDPDELLDHPDPEVPGVLGRQGRIGVALHGHPPGVRGVDARDDVAQRRLAGAVGADQPDDLAGVDAEGHVAQHPPTLEGLRETVHLQHGHQCSGLPCRAAPEGSRRRPRDGEWSDGDYPRTAGAPPGIRPPATPRHRPAGRPRRARR</sequence>
<evidence type="ECO:0000256" key="1">
    <source>
        <dbReference type="SAM" id="MobiDB-lite"/>
    </source>
</evidence>
<dbReference type="AlphaFoldDB" id="A0A6J7GNZ1"/>
<feature type="region of interest" description="Disordered" evidence="1">
    <location>
        <begin position="1"/>
        <end position="49"/>
    </location>
</feature>
<reference evidence="2" key="1">
    <citation type="submission" date="2020-05" db="EMBL/GenBank/DDBJ databases">
        <authorList>
            <person name="Chiriac C."/>
            <person name="Salcher M."/>
            <person name="Ghai R."/>
            <person name="Kavagutti S V."/>
        </authorList>
    </citation>
    <scope>NUCLEOTIDE SEQUENCE</scope>
</reference>
<accession>A0A6J7GNZ1</accession>
<feature type="compositionally biased region" description="Basic residues" evidence="1">
    <location>
        <begin position="373"/>
        <end position="386"/>
    </location>
</feature>
<feature type="compositionally biased region" description="Low complexity" evidence="1">
    <location>
        <begin position="21"/>
        <end position="32"/>
    </location>
</feature>
<feature type="region of interest" description="Disordered" evidence="1">
    <location>
        <begin position="61"/>
        <end position="120"/>
    </location>
</feature>
<evidence type="ECO:0000313" key="2">
    <source>
        <dbReference type="EMBL" id="CAB4908706.1"/>
    </source>
</evidence>
<feature type="region of interest" description="Disordered" evidence="1">
    <location>
        <begin position="330"/>
        <end position="386"/>
    </location>
</feature>
<protein>
    <submittedName>
        <fullName evidence="2">Unannotated protein</fullName>
    </submittedName>
</protein>
<feature type="compositionally biased region" description="Gly residues" evidence="1">
    <location>
        <begin position="61"/>
        <end position="77"/>
    </location>
</feature>
<organism evidence="2">
    <name type="scientific">freshwater metagenome</name>
    <dbReference type="NCBI Taxonomy" id="449393"/>
    <lineage>
        <taxon>unclassified sequences</taxon>
        <taxon>metagenomes</taxon>
        <taxon>ecological metagenomes</taxon>
    </lineage>
</organism>
<gene>
    <name evidence="2" type="ORF">UFOPK3609_00713</name>
</gene>
<dbReference type="AntiFam" id="ANF00095">
    <property type="entry name" value="Shadow ORF (opposite ABC transporters)"/>
</dbReference>
<feature type="region of interest" description="Disordered" evidence="1">
    <location>
        <begin position="209"/>
        <end position="250"/>
    </location>
</feature>
<name>A0A6J7GNZ1_9ZZZZ</name>
<proteinExistence type="predicted"/>